<dbReference type="Gene3D" id="2.180.10.10">
    <property type="entry name" value="RHS repeat-associated core"/>
    <property type="match status" value="1"/>
</dbReference>
<evidence type="ECO:0000259" key="2">
    <source>
        <dbReference type="Pfam" id="PF25023"/>
    </source>
</evidence>
<keyword evidence="4" id="KW-1185">Reference proteome</keyword>
<evidence type="ECO:0000256" key="1">
    <source>
        <dbReference type="ARBA" id="ARBA00022737"/>
    </source>
</evidence>
<dbReference type="AlphaFoldDB" id="A0A7S6VY34"/>
<dbReference type="Proteomes" id="UP000593966">
    <property type="component" value="Chromosome"/>
</dbReference>
<sequence length="142" mass="16852">MQDYINQKYQYDEYGQLIKQSDGGHIQHFEWDALGRLIRSKNDKAETHYRYDALGRRIEKSKQHIQAGRSHYTETTQYGWDGDTLAYESTNLYTKHYVYENGSFVPLIQATYRQQINQHQTPQWDERGIAKHCFAQAQDVTK</sequence>
<dbReference type="Pfam" id="PF25023">
    <property type="entry name" value="TEN_YD-shell"/>
    <property type="match status" value="1"/>
</dbReference>
<dbReference type="InterPro" id="IPR056823">
    <property type="entry name" value="TEN-like_YD-shell"/>
</dbReference>
<dbReference type="NCBIfam" id="TIGR01643">
    <property type="entry name" value="YD_repeat_2x"/>
    <property type="match status" value="1"/>
</dbReference>
<dbReference type="EMBL" id="CP048659">
    <property type="protein sequence ID" value="QOW47005.1"/>
    <property type="molecule type" value="Genomic_DNA"/>
</dbReference>
<gene>
    <name evidence="3" type="ORF">G0028_14545</name>
</gene>
<accession>A0A7S6VY34</accession>
<evidence type="ECO:0000313" key="3">
    <source>
        <dbReference type="EMBL" id="QOW47005.1"/>
    </source>
</evidence>
<protein>
    <submittedName>
        <fullName evidence="3">RHS repeat protein</fullName>
    </submittedName>
</protein>
<dbReference type="RefSeq" id="WP_218946382.1">
    <property type="nucleotide sequence ID" value="NZ_CP048659.1"/>
</dbReference>
<feature type="domain" description="Teneurin-like YD-shell" evidence="2">
    <location>
        <begin position="6"/>
        <end position="75"/>
    </location>
</feature>
<evidence type="ECO:0000313" key="4">
    <source>
        <dbReference type="Proteomes" id="UP000593966"/>
    </source>
</evidence>
<dbReference type="InterPro" id="IPR006530">
    <property type="entry name" value="YD"/>
</dbReference>
<name>A0A7S6VY34_9GAMM</name>
<reference evidence="3 4" key="1">
    <citation type="submission" date="2020-02" db="EMBL/GenBank/DDBJ databases">
        <title>Tigecycline-resistant Acinetobacter species from pigs and migratory birds.</title>
        <authorList>
            <person name="Chen C."/>
            <person name="Sun J."/>
            <person name="Liao X.-P."/>
            <person name="Liu Y.-H."/>
        </authorList>
    </citation>
    <scope>NUCLEOTIDE SEQUENCE [LARGE SCALE GENOMIC DNA]</scope>
    <source>
        <strain evidence="3 4">YH12207_T</strain>
    </source>
</reference>
<proteinExistence type="predicted"/>
<keyword evidence="1" id="KW-0677">Repeat</keyword>
<organism evidence="3 4">
    <name type="scientific">Acinetobacter piscicola</name>
    <dbReference type="NCBI Taxonomy" id="2006115"/>
    <lineage>
        <taxon>Bacteria</taxon>
        <taxon>Pseudomonadati</taxon>
        <taxon>Pseudomonadota</taxon>
        <taxon>Gammaproteobacteria</taxon>
        <taxon>Moraxellales</taxon>
        <taxon>Moraxellaceae</taxon>
        <taxon>Acinetobacter</taxon>
    </lineage>
</organism>